<feature type="compositionally biased region" description="Basic and acidic residues" evidence="1">
    <location>
        <begin position="138"/>
        <end position="147"/>
    </location>
</feature>
<evidence type="ECO:0000256" key="1">
    <source>
        <dbReference type="SAM" id="MobiDB-lite"/>
    </source>
</evidence>
<feature type="compositionally biased region" description="Pro residues" evidence="1">
    <location>
        <begin position="118"/>
        <end position="136"/>
    </location>
</feature>
<sequence length="168" mass="18037">MEAWAVQAGNPAIDKFLTEKNWTANMCLPLLKTVLKTCSMAGGNATALIPGEGSENVPGKLKETRVMLRTTGTVNINNGGNKGGKGGVPGEAGKDKPKDGEVKPIDGINEPQKGGNQTPPPPPVTQTQTLPPPQPGHEPGKWDRNVGKWDQMTGQWNGKIWRRIRRTV</sequence>
<dbReference type="AlphaFoldDB" id="A0A4S2N0E6"/>
<proteinExistence type="predicted"/>
<organism evidence="2 3">
    <name type="scientific">Ascodesmis nigricans</name>
    <dbReference type="NCBI Taxonomy" id="341454"/>
    <lineage>
        <taxon>Eukaryota</taxon>
        <taxon>Fungi</taxon>
        <taxon>Dikarya</taxon>
        <taxon>Ascomycota</taxon>
        <taxon>Pezizomycotina</taxon>
        <taxon>Pezizomycetes</taxon>
        <taxon>Pezizales</taxon>
        <taxon>Ascodesmidaceae</taxon>
        <taxon>Ascodesmis</taxon>
    </lineage>
</organism>
<reference evidence="2 3" key="1">
    <citation type="submission" date="2019-04" db="EMBL/GenBank/DDBJ databases">
        <title>Comparative genomics and transcriptomics to analyze fruiting body development in filamentous ascomycetes.</title>
        <authorList>
            <consortium name="DOE Joint Genome Institute"/>
            <person name="Lutkenhaus R."/>
            <person name="Traeger S."/>
            <person name="Breuer J."/>
            <person name="Kuo A."/>
            <person name="Lipzen A."/>
            <person name="Pangilinan J."/>
            <person name="Dilworth D."/>
            <person name="Sandor L."/>
            <person name="Poggeler S."/>
            <person name="Barry K."/>
            <person name="Grigoriev I.V."/>
            <person name="Nowrousian M."/>
        </authorList>
    </citation>
    <scope>NUCLEOTIDE SEQUENCE [LARGE SCALE GENOMIC DNA]</scope>
    <source>
        <strain evidence="2 3">CBS 389.68</strain>
    </source>
</reference>
<protein>
    <submittedName>
        <fullName evidence="2">Uncharacterized protein</fullName>
    </submittedName>
</protein>
<feature type="region of interest" description="Disordered" evidence="1">
    <location>
        <begin position="71"/>
        <end position="154"/>
    </location>
</feature>
<feature type="compositionally biased region" description="Basic and acidic residues" evidence="1">
    <location>
        <begin position="92"/>
        <end position="104"/>
    </location>
</feature>
<accession>A0A4S2N0E6</accession>
<keyword evidence="3" id="KW-1185">Reference proteome</keyword>
<name>A0A4S2N0E6_9PEZI</name>
<dbReference type="EMBL" id="ML220115">
    <property type="protein sequence ID" value="TGZ82559.1"/>
    <property type="molecule type" value="Genomic_DNA"/>
</dbReference>
<gene>
    <name evidence="2" type="ORF">EX30DRAFT_339840</name>
</gene>
<feature type="compositionally biased region" description="Gly residues" evidence="1">
    <location>
        <begin position="80"/>
        <end position="90"/>
    </location>
</feature>
<dbReference type="InParanoid" id="A0A4S2N0E6"/>
<evidence type="ECO:0000313" key="3">
    <source>
        <dbReference type="Proteomes" id="UP000298138"/>
    </source>
</evidence>
<evidence type="ECO:0000313" key="2">
    <source>
        <dbReference type="EMBL" id="TGZ82559.1"/>
    </source>
</evidence>
<dbReference type="Proteomes" id="UP000298138">
    <property type="component" value="Unassembled WGS sequence"/>
</dbReference>